<sequence>MNTNTLMLGEQPSKKRKLQSSTSRKAYESKMYKLKRHSKNIKKFCITKNGFFDKKTCTFSCSSRFMNTTFKFVTINHTIIPIVLAFLYVAHCLCSNNQSNDPIALDIIINNENKEASATISHETNAFCKKNNKNTSENHDLLAINDDCKHEKVVKPTKSGDSDANNESCCFSSAEIVCKTIIFDVLNSFRGSFFTEFNNAIVEEYSKMSLDPNYIMWTNIDINLQEYVYLFYKFYKNYDSIYFCISSIYIITEKQEEFVYENTISTKEEFIELTNYEKRKNFKLLKFEQTFEDLKKTIVLYLAQCI</sequence>
<dbReference type="EMBL" id="AFBI03000202">
    <property type="protein sequence ID" value="EJW01283.1"/>
    <property type="molecule type" value="Genomic_DNA"/>
</dbReference>
<proteinExistence type="predicted"/>
<dbReference type="InParanoid" id="J8ZNL9"/>
<dbReference type="AlphaFoldDB" id="J8ZNL9"/>
<reference evidence="2 3" key="1">
    <citation type="submission" date="2011-08" db="EMBL/GenBank/DDBJ databases">
        <authorList>
            <person name="Liu Z.J."/>
            <person name="Shi F.L."/>
            <person name="Lu J.Q."/>
            <person name="Li M."/>
            <person name="Wang Z.L."/>
        </authorList>
    </citation>
    <scope>NUCLEOTIDE SEQUENCE [LARGE SCALE GENOMIC DNA]</scope>
    <source>
        <strain evidence="2 3">USNM 41457</strain>
    </source>
</reference>
<keyword evidence="3" id="KW-1185">Reference proteome</keyword>
<feature type="non-terminal residue" evidence="2">
    <location>
        <position position="306"/>
    </location>
</feature>
<comment type="caution">
    <text evidence="2">The sequence shown here is derived from an EMBL/GenBank/DDBJ whole genome shotgun (WGS) entry which is preliminary data.</text>
</comment>
<organism evidence="2 3">
    <name type="scientific">Edhazardia aedis (strain USNM 41457)</name>
    <name type="common">Microsporidian parasite</name>
    <dbReference type="NCBI Taxonomy" id="1003232"/>
    <lineage>
        <taxon>Eukaryota</taxon>
        <taxon>Fungi</taxon>
        <taxon>Fungi incertae sedis</taxon>
        <taxon>Microsporidia</taxon>
        <taxon>Edhazardia</taxon>
    </lineage>
</organism>
<protein>
    <submittedName>
        <fullName evidence="2">Uncharacterized protein</fullName>
    </submittedName>
</protein>
<dbReference type="VEuPathDB" id="MicrosporidiaDB:EDEG_04030"/>
<dbReference type="HOGENOM" id="CLU_909202_0_0_1"/>
<dbReference type="Proteomes" id="UP000003163">
    <property type="component" value="Unassembled WGS sequence"/>
</dbReference>
<feature type="region of interest" description="Disordered" evidence="1">
    <location>
        <begin position="1"/>
        <end position="24"/>
    </location>
</feature>
<name>J8ZNL9_EDHAE</name>
<gene>
    <name evidence="2" type="ORF">EDEG_04030</name>
</gene>
<accession>J8ZNL9</accession>
<evidence type="ECO:0000313" key="2">
    <source>
        <dbReference type="EMBL" id="EJW01283.1"/>
    </source>
</evidence>
<evidence type="ECO:0000313" key="3">
    <source>
        <dbReference type="Proteomes" id="UP000003163"/>
    </source>
</evidence>
<reference evidence="3" key="2">
    <citation type="submission" date="2015-07" db="EMBL/GenBank/DDBJ databases">
        <title>Contrasting host-pathogen interactions and genome evolution in two generalist and specialist microsporidian pathogens of mosquitoes.</title>
        <authorList>
            <consortium name="The Broad Institute Genomics Platform"/>
            <consortium name="The Broad Institute Genome Sequencing Center for Infectious Disease"/>
            <person name="Cuomo C.A."/>
            <person name="Sanscrainte N.D."/>
            <person name="Goldberg J.M."/>
            <person name="Heiman D."/>
            <person name="Young S."/>
            <person name="Zeng Q."/>
            <person name="Becnel J.J."/>
            <person name="Birren B.W."/>
        </authorList>
    </citation>
    <scope>NUCLEOTIDE SEQUENCE [LARGE SCALE GENOMIC DNA]</scope>
    <source>
        <strain evidence="3">USNM 41457</strain>
    </source>
</reference>
<evidence type="ECO:0000256" key="1">
    <source>
        <dbReference type="SAM" id="MobiDB-lite"/>
    </source>
</evidence>